<gene>
    <name evidence="2" type="ORF">VNO78_35133</name>
</gene>
<dbReference type="AlphaFoldDB" id="A0AAN9NN60"/>
<proteinExistence type="predicted"/>
<name>A0AAN9NN60_PSOTE</name>
<dbReference type="EMBL" id="JAYMYS010000040">
    <property type="protein sequence ID" value="KAK7375822.1"/>
    <property type="molecule type" value="Genomic_DNA"/>
</dbReference>
<sequence length="366" mass="41484">MLWSQRPYEIVMSFTRSKPGPRAVRKIGRNLSGTTHPTLPPIGGRPPIDHGTNRVGRPQPPHYTYRREPPSLPYVRLSPHTARTKTPKPIPSLFFHSTSPLQSSIKLAFPRRYEMGKSLISHQGSAEFAKRFRVRNLSQDISPISIRALMNSHHPYGTMAVQLQYPMKRFSTFSRVGLPRSLSRIGHVRSLKDWLRSVHWYWSTAMDPWVTIHQLFDAPVPEVTQNSYTASRRGYSLTKTGILVEGRAPQLLYPEVGTSKMVIPSQTTKRTQNQSNHSRLLIQLKDKTTRKGDLSRKATTYDILISDITSTDADSLAASNPTTNIIFGLSHCFRHTTQTQGLAHVRLYRTAKAYSIIPLPEGQKEK</sequence>
<accession>A0AAN9NN60</accession>
<organism evidence="2 3">
    <name type="scientific">Psophocarpus tetragonolobus</name>
    <name type="common">Winged bean</name>
    <name type="synonym">Dolichos tetragonolobus</name>
    <dbReference type="NCBI Taxonomy" id="3891"/>
    <lineage>
        <taxon>Eukaryota</taxon>
        <taxon>Viridiplantae</taxon>
        <taxon>Streptophyta</taxon>
        <taxon>Embryophyta</taxon>
        <taxon>Tracheophyta</taxon>
        <taxon>Spermatophyta</taxon>
        <taxon>Magnoliopsida</taxon>
        <taxon>eudicotyledons</taxon>
        <taxon>Gunneridae</taxon>
        <taxon>Pentapetalae</taxon>
        <taxon>rosids</taxon>
        <taxon>fabids</taxon>
        <taxon>Fabales</taxon>
        <taxon>Fabaceae</taxon>
        <taxon>Papilionoideae</taxon>
        <taxon>50 kb inversion clade</taxon>
        <taxon>NPAAA clade</taxon>
        <taxon>indigoferoid/millettioid clade</taxon>
        <taxon>Phaseoleae</taxon>
        <taxon>Psophocarpus</taxon>
    </lineage>
</organism>
<keyword evidence="3" id="KW-1185">Reference proteome</keyword>
<reference evidence="2 3" key="1">
    <citation type="submission" date="2024-01" db="EMBL/GenBank/DDBJ databases">
        <title>The genomes of 5 underutilized Papilionoideae crops provide insights into root nodulation and disease resistanc.</title>
        <authorList>
            <person name="Jiang F."/>
        </authorList>
    </citation>
    <scope>NUCLEOTIDE SEQUENCE [LARGE SCALE GENOMIC DNA]</scope>
    <source>
        <strain evidence="2">DUOXIRENSHENG_FW03</strain>
        <tissue evidence="2">Leaves</tissue>
    </source>
</reference>
<comment type="caution">
    <text evidence="2">The sequence shown here is derived from an EMBL/GenBank/DDBJ whole genome shotgun (WGS) entry which is preliminary data.</text>
</comment>
<evidence type="ECO:0000313" key="2">
    <source>
        <dbReference type="EMBL" id="KAK7375822.1"/>
    </source>
</evidence>
<feature type="region of interest" description="Disordered" evidence="1">
    <location>
        <begin position="29"/>
        <end position="73"/>
    </location>
</feature>
<dbReference type="Proteomes" id="UP001386955">
    <property type="component" value="Unassembled WGS sequence"/>
</dbReference>
<evidence type="ECO:0000256" key="1">
    <source>
        <dbReference type="SAM" id="MobiDB-lite"/>
    </source>
</evidence>
<evidence type="ECO:0000313" key="3">
    <source>
        <dbReference type="Proteomes" id="UP001386955"/>
    </source>
</evidence>
<protein>
    <submittedName>
        <fullName evidence="2">Uncharacterized protein</fullName>
    </submittedName>
</protein>